<organism evidence="3 4">
    <name type="scientific">Acrocarpospora macrocephala</name>
    <dbReference type="NCBI Taxonomy" id="150177"/>
    <lineage>
        <taxon>Bacteria</taxon>
        <taxon>Bacillati</taxon>
        <taxon>Actinomycetota</taxon>
        <taxon>Actinomycetes</taxon>
        <taxon>Streptosporangiales</taxon>
        <taxon>Streptosporangiaceae</taxon>
        <taxon>Acrocarpospora</taxon>
    </lineage>
</organism>
<evidence type="ECO:0000313" key="4">
    <source>
        <dbReference type="Proteomes" id="UP000331127"/>
    </source>
</evidence>
<dbReference type="Pfam" id="PF00293">
    <property type="entry name" value="NUDIX"/>
    <property type="match status" value="1"/>
</dbReference>
<evidence type="ECO:0000313" key="3">
    <source>
        <dbReference type="EMBL" id="GES16955.1"/>
    </source>
</evidence>
<dbReference type="AlphaFoldDB" id="A0A5M3X5F5"/>
<dbReference type="InterPro" id="IPR000086">
    <property type="entry name" value="NUDIX_hydrolase_dom"/>
</dbReference>
<dbReference type="Proteomes" id="UP000331127">
    <property type="component" value="Unassembled WGS sequence"/>
</dbReference>
<keyword evidence="4" id="KW-1185">Reference proteome</keyword>
<feature type="region of interest" description="Disordered" evidence="1">
    <location>
        <begin position="122"/>
        <end position="175"/>
    </location>
</feature>
<accession>A0A5M3X5F5</accession>
<evidence type="ECO:0000259" key="2">
    <source>
        <dbReference type="Pfam" id="PF00293"/>
    </source>
</evidence>
<dbReference type="Gene3D" id="3.90.79.10">
    <property type="entry name" value="Nucleoside Triphosphate Pyrophosphohydrolase"/>
    <property type="match status" value="1"/>
</dbReference>
<proteinExistence type="predicted"/>
<sequence length="175" mass="19020">MIVNAHVFGMNAYGTPVYHLRRTGEGGLFDAYAQSFQAVWEQVPPSEDGVTRVARTEYYDDPEAPTPNALVVGVSTVITDEQGRILLQRRVDNGLWALPGGGMDLGESVPAAAVRRVGLRERARSGSVDQAAESPTGRRLRTEESEEGERLTCAESRRTGGRGSWRPCRCGDTGL</sequence>
<comment type="caution">
    <text evidence="3">The sequence shown here is derived from an EMBL/GenBank/DDBJ whole genome shotgun (WGS) entry which is preliminary data.</text>
</comment>
<dbReference type="RefSeq" id="WP_373869959.1">
    <property type="nucleotide sequence ID" value="NZ_BAAAHL010000014.1"/>
</dbReference>
<name>A0A5M3X5F5_9ACTN</name>
<feature type="compositionally biased region" description="Basic and acidic residues" evidence="1">
    <location>
        <begin position="140"/>
        <end position="158"/>
    </location>
</feature>
<dbReference type="InterPro" id="IPR015797">
    <property type="entry name" value="NUDIX_hydrolase-like_dom_sf"/>
</dbReference>
<feature type="domain" description="Nudix hydrolase" evidence="2">
    <location>
        <begin position="71"/>
        <end position="117"/>
    </location>
</feature>
<protein>
    <recommendedName>
        <fullName evidence="2">Nudix hydrolase domain-containing protein</fullName>
    </recommendedName>
</protein>
<dbReference type="EMBL" id="BLAE01000125">
    <property type="protein sequence ID" value="GES16955.1"/>
    <property type="molecule type" value="Genomic_DNA"/>
</dbReference>
<evidence type="ECO:0000256" key="1">
    <source>
        <dbReference type="SAM" id="MobiDB-lite"/>
    </source>
</evidence>
<dbReference type="SUPFAM" id="SSF55811">
    <property type="entry name" value="Nudix"/>
    <property type="match status" value="1"/>
</dbReference>
<reference evidence="3 4" key="1">
    <citation type="submission" date="2019-10" db="EMBL/GenBank/DDBJ databases">
        <title>Whole genome shotgun sequence of Acrocarpospora macrocephala NBRC 16266.</title>
        <authorList>
            <person name="Ichikawa N."/>
            <person name="Kimura A."/>
            <person name="Kitahashi Y."/>
            <person name="Komaki H."/>
            <person name="Oguchi A."/>
        </authorList>
    </citation>
    <scope>NUCLEOTIDE SEQUENCE [LARGE SCALE GENOMIC DNA]</scope>
    <source>
        <strain evidence="3 4">NBRC 16266</strain>
    </source>
</reference>
<gene>
    <name evidence="3" type="ORF">Amac_105530</name>
</gene>